<feature type="region of interest" description="Disordered" evidence="1">
    <location>
        <begin position="42"/>
        <end position="77"/>
    </location>
</feature>
<dbReference type="AlphaFoldDB" id="A0AAE0JRM1"/>
<comment type="caution">
    <text evidence="2">The sequence shown here is derived from an EMBL/GenBank/DDBJ whole genome shotgun (WGS) entry which is preliminary data.</text>
</comment>
<gene>
    <name evidence="2" type="ORF">B0T24DRAFT_685604</name>
</gene>
<reference evidence="2" key="2">
    <citation type="submission" date="2023-06" db="EMBL/GenBank/DDBJ databases">
        <authorList>
            <consortium name="Lawrence Berkeley National Laboratory"/>
            <person name="Haridas S."/>
            <person name="Hensen N."/>
            <person name="Bonometti L."/>
            <person name="Westerberg I."/>
            <person name="Brannstrom I.O."/>
            <person name="Guillou S."/>
            <person name="Cros-Aarteil S."/>
            <person name="Calhoun S."/>
            <person name="Kuo A."/>
            <person name="Mondo S."/>
            <person name="Pangilinan J."/>
            <person name="Riley R."/>
            <person name="Labutti K."/>
            <person name="Andreopoulos B."/>
            <person name="Lipzen A."/>
            <person name="Chen C."/>
            <person name="Yanf M."/>
            <person name="Daum C."/>
            <person name="Ng V."/>
            <person name="Clum A."/>
            <person name="Steindorff A."/>
            <person name="Ohm R."/>
            <person name="Martin F."/>
            <person name="Silar P."/>
            <person name="Natvig D."/>
            <person name="Lalanne C."/>
            <person name="Gautier V."/>
            <person name="Ament-Velasquez S.L."/>
            <person name="Kruys A."/>
            <person name="Hutchinson M.I."/>
            <person name="Powell A.J."/>
            <person name="Barry K."/>
            <person name="Miller A.N."/>
            <person name="Grigoriev I.V."/>
            <person name="Debuchy R."/>
            <person name="Gladieux P."/>
            <person name="Thoren M.H."/>
            <person name="Johannesson H."/>
        </authorList>
    </citation>
    <scope>NUCLEOTIDE SEQUENCE</scope>
    <source>
        <strain evidence="2">CBS 958.72</strain>
    </source>
</reference>
<evidence type="ECO:0000313" key="3">
    <source>
        <dbReference type="Proteomes" id="UP001287356"/>
    </source>
</evidence>
<dbReference type="EMBL" id="JAULSN010000017">
    <property type="protein sequence ID" value="KAK3358344.1"/>
    <property type="molecule type" value="Genomic_DNA"/>
</dbReference>
<accession>A0AAE0JRM1</accession>
<name>A0AAE0JRM1_9PEZI</name>
<dbReference type="Proteomes" id="UP001287356">
    <property type="component" value="Unassembled WGS sequence"/>
</dbReference>
<organism evidence="2 3">
    <name type="scientific">Lasiosphaeria ovina</name>
    <dbReference type="NCBI Taxonomy" id="92902"/>
    <lineage>
        <taxon>Eukaryota</taxon>
        <taxon>Fungi</taxon>
        <taxon>Dikarya</taxon>
        <taxon>Ascomycota</taxon>
        <taxon>Pezizomycotina</taxon>
        <taxon>Sordariomycetes</taxon>
        <taxon>Sordariomycetidae</taxon>
        <taxon>Sordariales</taxon>
        <taxon>Lasiosphaeriaceae</taxon>
        <taxon>Lasiosphaeria</taxon>
    </lineage>
</organism>
<sequence>MAEPCLVKAIDLFCELEHQLNCTGGAPPPQHIHPQDALAARKRQKLLNLGHSQGGGAPPPQHGHSQDAPLPTTPLPTPPPQHIYHPNIATPRVVVHRMRLKTDQEVVVGSCPAGTVLWLFHNSILDEIEEWCTTTPT</sequence>
<keyword evidence="3" id="KW-1185">Reference proteome</keyword>
<proteinExistence type="predicted"/>
<evidence type="ECO:0000256" key="1">
    <source>
        <dbReference type="SAM" id="MobiDB-lite"/>
    </source>
</evidence>
<protein>
    <submittedName>
        <fullName evidence="2">Uncharacterized protein</fullName>
    </submittedName>
</protein>
<reference evidence="2" key="1">
    <citation type="journal article" date="2023" name="Mol. Phylogenet. Evol.">
        <title>Genome-scale phylogeny and comparative genomics of the fungal order Sordariales.</title>
        <authorList>
            <person name="Hensen N."/>
            <person name="Bonometti L."/>
            <person name="Westerberg I."/>
            <person name="Brannstrom I.O."/>
            <person name="Guillou S."/>
            <person name="Cros-Aarteil S."/>
            <person name="Calhoun S."/>
            <person name="Haridas S."/>
            <person name="Kuo A."/>
            <person name="Mondo S."/>
            <person name="Pangilinan J."/>
            <person name="Riley R."/>
            <person name="LaButti K."/>
            <person name="Andreopoulos B."/>
            <person name="Lipzen A."/>
            <person name="Chen C."/>
            <person name="Yan M."/>
            <person name="Daum C."/>
            <person name="Ng V."/>
            <person name="Clum A."/>
            <person name="Steindorff A."/>
            <person name="Ohm R.A."/>
            <person name="Martin F."/>
            <person name="Silar P."/>
            <person name="Natvig D.O."/>
            <person name="Lalanne C."/>
            <person name="Gautier V."/>
            <person name="Ament-Velasquez S.L."/>
            <person name="Kruys A."/>
            <person name="Hutchinson M.I."/>
            <person name="Powell A.J."/>
            <person name="Barry K."/>
            <person name="Miller A.N."/>
            <person name="Grigoriev I.V."/>
            <person name="Debuchy R."/>
            <person name="Gladieux P."/>
            <person name="Hiltunen Thoren M."/>
            <person name="Johannesson H."/>
        </authorList>
    </citation>
    <scope>NUCLEOTIDE SEQUENCE</scope>
    <source>
        <strain evidence="2">CBS 958.72</strain>
    </source>
</reference>
<evidence type="ECO:0000313" key="2">
    <source>
        <dbReference type="EMBL" id="KAK3358344.1"/>
    </source>
</evidence>